<evidence type="ECO:0008006" key="4">
    <source>
        <dbReference type="Google" id="ProtNLM"/>
    </source>
</evidence>
<dbReference type="RefSeq" id="WP_106114107.1">
    <property type="nucleotide sequence ID" value="NZ_PVSR01000020.1"/>
</dbReference>
<dbReference type="EMBL" id="PVSR01000020">
    <property type="protein sequence ID" value="PRW63094.1"/>
    <property type="molecule type" value="Genomic_DNA"/>
</dbReference>
<dbReference type="InterPro" id="IPR009078">
    <property type="entry name" value="Ferritin-like_SF"/>
</dbReference>
<dbReference type="InterPro" id="IPR006311">
    <property type="entry name" value="TAT_signal"/>
</dbReference>
<organism evidence="2 3">
    <name type="scientific">Actinopolyspora mortivallis</name>
    <dbReference type="NCBI Taxonomy" id="33906"/>
    <lineage>
        <taxon>Bacteria</taxon>
        <taxon>Bacillati</taxon>
        <taxon>Actinomycetota</taxon>
        <taxon>Actinomycetes</taxon>
        <taxon>Actinopolysporales</taxon>
        <taxon>Actinopolysporaceae</taxon>
        <taxon>Actinopolyspora</taxon>
    </lineage>
</organism>
<accession>A0A2T0GVG7</accession>
<comment type="caution">
    <text evidence="2">The sequence shown here is derived from an EMBL/GenBank/DDBJ whole genome shotgun (WGS) entry which is preliminary data.</text>
</comment>
<dbReference type="PANTHER" id="PTHR31694">
    <property type="entry name" value="DESICCATION-LIKE PROTEIN"/>
    <property type="match status" value="1"/>
</dbReference>
<feature type="compositionally biased region" description="Basic and acidic residues" evidence="1">
    <location>
        <begin position="347"/>
        <end position="359"/>
    </location>
</feature>
<dbReference type="CDD" id="cd00657">
    <property type="entry name" value="Ferritin_like"/>
    <property type="match status" value="1"/>
</dbReference>
<dbReference type="Pfam" id="PF13668">
    <property type="entry name" value="Ferritin_2"/>
    <property type="match status" value="1"/>
</dbReference>
<feature type="compositionally biased region" description="Low complexity" evidence="1">
    <location>
        <begin position="312"/>
        <end position="334"/>
    </location>
</feature>
<dbReference type="SUPFAM" id="SSF47240">
    <property type="entry name" value="Ferritin-like"/>
    <property type="match status" value="1"/>
</dbReference>
<gene>
    <name evidence="2" type="ORF">CEP50_12285</name>
</gene>
<evidence type="ECO:0000256" key="1">
    <source>
        <dbReference type="SAM" id="MobiDB-lite"/>
    </source>
</evidence>
<feature type="region of interest" description="Disordered" evidence="1">
    <location>
        <begin position="305"/>
        <end position="359"/>
    </location>
</feature>
<proteinExistence type="predicted"/>
<dbReference type="PROSITE" id="PS51318">
    <property type="entry name" value="TAT"/>
    <property type="match status" value="1"/>
</dbReference>
<evidence type="ECO:0000313" key="2">
    <source>
        <dbReference type="EMBL" id="PRW63094.1"/>
    </source>
</evidence>
<dbReference type="PANTHER" id="PTHR31694:SF26">
    <property type="entry name" value="OS05G0151100 PROTEIN"/>
    <property type="match status" value="1"/>
</dbReference>
<dbReference type="Proteomes" id="UP000239352">
    <property type="component" value="Unassembled WGS sequence"/>
</dbReference>
<name>A0A2T0GVG7_ACTMO</name>
<protein>
    <recommendedName>
        <fullName evidence="4">Ferritin-like domain-containing protein</fullName>
    </recommendedName>
</protein>
<keyword evidence="3" id="KW-1185">Reference proteome</keyword>
<evidence type="ECO:0000313" key="3">
    <source>
        <dbReference type="Proteomes" id="UP000239352"/>
    </source>
</evidence>
<dbReference type="InterPro" id="IPR052965">
    <property type="entry name" value="Pigment-catalase-like"/>
</dbReference>
<dbReference type="AlphaFoldDB" id="A0A2T0GVG7"/>
<sequence length="359" mass="37022">MGFNRMFIRNAIDRSAESGTDRRSLLRAFGLAGAGAAAGSAALAGLGADAATAEEGGPSDGAILNFALNLEYLEAEFYQRAAFGRGLDESLTDGRGTQGRVRGGKKVPFQSKVVRQYAEEIAKDELEHVRFLRQALGSAKVAEPAIDINEAFTAAARAAGVIGPGETFDAYANDTNFLLAAYIFEDVGVTAYKGAAPLVDNKTFVDAAAGILAVEAYHASELRTTLYAKGQDTPALIEGANKISAARGQLDNGKDQGIQVDGAANIVPADKNAIAFGRTPGEVLNIVYLNPGTVSRGGFFPDGVNGPIRSSGKAPTTGGADTGAGDAAGDQGTTPHTATSGTGGDPSHQRRLDQNGDQK</sequence>
<dbReference type="InParanoid" id="A0A2T0GVG7"/>
<reference evidence="2 3" key="1">
    <citation type="submission" date="2018-03" db="EMBL/GenBank/DDBJ databases">
        <title>Actinopolyspora mortivallis from Sahara, screening for active biomolecules.</title>
        <authorList>
            <person name="Selama O."/>
            <person name="Wellington E.M.H."/>
            <person name="Hacene H."/>
        </authorList>
    </citation>
    <scope>NUCLEOTIDE SEQUENCE [LARGE SCALE GENOMIC DNA]</scope>
    <source>
        <strain evidence="2 3">M5A</strain>
    </source>
</reference>